<dbReference type="InterPro" id="IPR058604">
    <property type="entry name" value="DUF8167_3rd"/>
</dbReference>
<keyword evidence="2" id="KW-1133">Transmembrane helix</keyword>
<dbReference type="InterPro" id="IPR058480">
    <property type="entry name" value="DUF8167_N"/>
</dbReference>
<feature type="region of interest" description="Disordered" evidence="1">
    <location>
        <begin position="250"/>
        <end position="295"/>
    </location>
</feature>
<protein>
    <submittedName>
        <fullName evidence="4">Potassium transporter TrkA</fullName>
    </submittedName>
</protein>
<dbReference type="EMBL" id="CP031310">
    <property type="protein sequence ID" value="QCC50330.1"/>
    <property type="molecule type" value="Genomic_DNA"/>
</dbReference>
<feature type="transmembrane region" description="Helical" evidence="2">
    <location>
        <begin position="12"/>
        <end position="34"/>
    </location>
</feature>
<dbReference type="Pfam" id="PF26502">
    <property type="entry name" value="DUF8167_2nd"/>
    <property type="match status" value="1"/>
</dbReference>
<dbReference type="InterPro" id="IPR058603">
    <property type="entry name" value="DUF8167_2nd"/>
</dbReference>
<gene>
    <name evidence="4" type="ORF">DV733_03350</name>
</gene>
<dbReference type="KEGG" id="hsn:DV733_03350"/>
<evidence type="ECO:0000313" key="4">
    <source>
        <dbReference type="EMBL" id="QCC50330.1"/>
    </source>
</evidence>
<dbReference type="AlphaFoldDB" id="A0A4D6H962"/>
<dbReference type="RefSeq" id="WP_049993775.1">
    <property type="nucleotide sequence ID" value="NZ_CP031310.1"/>
</dbReference>
<keyword evidence="2" id="KW-0812">Transmembrane</keyword>
<dbReference type="InterPro" id="IPR036721">
    <property type="entry name" value="RCK_C_sf"/>
</dbReference>
<evidence type="ECO:0000256" key="2">
    <source>
        <dbReference type="SAM" id="Phobius"/>
    </source>
</evidence>
<proteinExistence type="predicted"/>
<dbReference type="Pfam" id="PF02080">
    <property type="entry name" value="TrkA_C"/>
    <property type="match status" value="1"/>
</dbReference>
<dbReference type="Pfam" id="PF26503">
    <property type="entry name" value="DUF8167_3rd"/>
    <property type="match status" value="1"/>
</dbReference>
<accession>A0A4D6H962</accession>
<dbReference type="GO" id="GO:0008324">
    <property type="term" value="F:monoatomic cation transmembrane transporter activity"/>
    <property type="evidence" value="ECO:0007669"/>
    <property type="project" value="InterPro"/>
</dbReference>
<sequence>MATSLPIAIIYGIYLGVLTGIIPSLVAGTLGFLFKYITNVTLPGFGVVVLAVALAGINGGLLALADPTILDSANAPTIMTGLLVVMMMSLYAHAKGDQLGASVPRRISLRKLGEQTLSTDLVDVVAGRNEIRIHVVGEIEDIEGYPPLPDDLRAKLRDTDWRFPADLQVSELESRLAERLRTEFDLGDVTVSIDERGRATVAAAPPFSGLSRRVESGRRAVSVDGLVPTGLARGDVVTAITDGAQVRGQIVSARSSEASAETQPEPSTESKGEAGEPEVTPPPSRAPTTSGGEGQATIAVSRTDAGPLLRTDSAKLVVESQGTRHEYEVLSLLRRSGKRFRRLTVRAGGALDGISIGLAKPRENYDVAVLVVRTASGWQFAPPGTTTLAAGDELFVVGTSAALDRFGEVVA</sequence>
<reference evidence="4 5" key="1">
    <citation type="journal article" date="2019" name="Nat. Commun.">
        <title>A new type of DNA phosphorothioation-based antiviral system in archaea.</title>
        <authorList>
            <person name="Xiong L."/>
            <person name="Liu S."/>
            <person name="Chen S."/>
            <person name="Xiao Y."/>
            <person name="Zhu B."/>
            <person name="Gao Y."/>
            <person name="Zhang Y."/>
            <person name="Chen B."/>
            <person name="Luo J."/>
            <person name="Deng Z."/>
            <person name="Chen X."/>
            <person name="Wang L."/>
            <person name="Chen S."/>
        </authorList>
    </citation>
    <scope>NUCLEOTIDE SEQUENCE [LARGE SCALE GENOMIC DNA]</scope>
    <source>
        <strain evidence="4 5">CBA1105</strain>
    </source>
</reference>
<feature type="transmembrane region" description="Helical" evidence="2">
    <location>
        <begin position="40"/>
        <end position="65"/>
    </location>
</feature>
<dbReference type="OrthoDB" id="157524at2157"/>
<dbReference type="STRING" id="1457250.GCA_000755225_02967"/>
<dbReference type="InterPro" id="IPR006037">
    <property type="entry name" value="RCK_C"/>
</dbReference>
<feature type="compositionally biased region" description="Polar residues" evidence="1">
    <location>
        <begin position="252"/>
        <end position="267"/>
    </location>
</feature>
<dbReference type="Pfam" id="PF26501">
    <property type="entry name" value="DUF8167"/>
    <property type="match status" value="1"/>
</dbReference>
<dbReference type="GO" id="GO:0006813">
    <property type="term" value="P:potassium ion transport"/>
    <property type="evidence" value="ECO:0007669"/>
    <property type="project" value="InterPro"/>
</dbReference>
<evidence type="ECO:0000256" key="1">
    <source>
        <dbReference type="SAM" id="MobiDB-lite"/>
    </source>
</evidence>
<dbReference type="GeneID" id="39846869"/>
<name>A0A4D6H962_9EURY</name>
<dbReference type="Gene3D" id="3.30.70.1450">
    <property type="entry name" value="Regulator of K+ conductance, C-terminal domain"/>
    <property type="match status" value="1"/>
</dbReference>
<keyword evidence="5" id="KW-1185">Reference proteome</keyword>
<feature type="domain" description="RCK C-terminal" evidence="3">
    <location>
        <begin position="327"/>
        <end position="411"/>
    </location>
</feature>
<feature type="transmembrane region" description="Helical" evidence="2">
    <location>
        <begin position="77"/>
        <end position="94"/>
    </location>
</feature>
<evidence type="ECO:0000313" key="5">
    <source>
        <dbReference type="Proteomes" id="UP000296706"/>
    </source>
</evidence>
<dbReference type="PROSITE" id="PS51202">
    <property type="entry name" value="RCK_C"/>
    <property type="match status" value="1"/>
</dbReference>
<keyword evidence="2" id="KW-0472">Membrane</keyword>
<evidence type="ECO:0000259" key="3">
    <source>
        <dbReference type="PROSITE" id="PS51202"/>
    </source>
</evidence>
<dbReference type="SUPFAM" id="SSF116726">
    <property type="entry name" value="TrkA C-terminal domain-like"/>
    <property type="match status" value="1"/>
</dbReference>
<dbReference type="Proteomes" id="UP000296706">
    <property type="component" value="Chromosome"/>
</dbReference>
<organism evidence="4 5">
    <name type="scientific">Halapricum salinum</name>
    <dbReference type="NCBI Taxonomy" id="1457250"/>
    <lineage>
        <taxon>Archaea</taxon>
        <taxon>Methanobacteriati</taxon>
        <taxon>Methanobacteriota</taxon>
        <taxon>Stenosarchaea group</taxon>
        <taxon>Halobacteria</taxon>
        <taxon>Halobacteriales</taxon>
        <taxon>Haloarculaceae</taxon>
        <taxon>Halapricum</taxon>
    </lineage>
</organism>